<dbReference type="InterPro" id="IPR014031">
    <property type="entry name" value="Ketoacyl_synth_C"/>
</dbReference>
<evidence type="ECO:0000259" key="5">
    <source>
        <dbReference type="PROSITE" id="PS52004"/>
    </source>
</evidence>
<dbReference type="PROSITE" id="PS00606">
    <property type="entry name" value="KS3_1"/>
    <property type="match status" value="1"/>
</dbReference>
<dbReference type="Pfam" id="PF02801">
    <property type="entry name" value="Ketoacyl-synt_C"/>
    <property type="match status" value="1"/>
</dbReference>
<evidence type="ECO:0000313" key="7">
    <source>
        <dbReference type="Proteomes" id="UP000652567"/>
    </source>
</evidence>
<dbReference type="EMBL" id="PRDL01000001">
    <property type="protein sequence ID" value="MBE8715879.1"/>
    <property type="molecule type" value="Genomic_DNA"/>
</dbReference>
<evidence type="ECO:0000313" key="6">
    <source>
        <dbReference type="EMBL" id="MBE8715879.1"/>
    </source>
</evidence>
<dbReference type="CDD" id="cd00834">
    <property type="entry name" value="KAS_I_II"/>
    <property type="match status" value="1"/>
</dbReference>
<evidence type="ECO:0000256" key="1">
    <source>
        <dbReference type="ARBA" id="ARBA00005194"/>
    </source>
</evidence>
<dbReference type="InterPro" id="IPR020841">
    <property type="entry name" value="PKS_Beta-ketoAc_synthase_dom"/>
</dbReference>
<feature type="domain" description="Ketosynthase family 3 (KS3)" evidence="5">
    <location>
        <begin position="1"/>
        <end position="395"/>
    </location>
</feature>
<comment type="pathway">
    <text evidence="1">Lipid metabolism; fatty acid biosynthesis.</text>
</comment>
<dbReference type="AlphaFoldDB" id="A0A928V4B0"/>
<keyword evidence="3 4" id="KW-0808">Transferase</keyword>
<dbReference type="InterPro" id="IPR000794">
    <property type="entry name" value="Beta-ketoacyl_synthase"/>
</dbReference>
<name>A0A928V4B0_9GAMM</name>
<dbReference type="SMART" id="SM00825">
    <property type="entry name" value="PKS_KS"/>
    <property type="match status" value="1"/>
</dbReference>
<dbReference type="PANTHER" id="PTHR11712:SF320">
    <property type="entry name" value="BETA-KETOACYL SYNTHASE"/>
    <property type="match status" value="1"/>
</dbReference>
<dbReference type="PANTHER" id="PTHR11712">
    <property type="entry name" value="POLYKETIDE SYNTHASE-RELATED"/>
    <property type="match status" value="1"/>
</dbReference>
<sequence length="400" mass="41955">MTCYLQNLGIVNALGTTRQAVLDGLLNARQAFSPYDQVPGKSTFVGSVSGHLQEIPAALLPWRSRNLQLALTALVQIADDVKTLRQRYGAARIAVVAGTSTSGIDAGEAAIQSAVSNGERPADYRYQQQEIGNLAGLVARYFELDGPALTLSTACSSSAHALGSARRLLLSGLADAVVVGGSDSLCRLTVNGFSALDSISALPVQPFSRHRDGITIGEGAAFFLMTREQLPDRPEPVRLLAVGASSDAHHISAPDPQGGGAEAAIRMALQQASISPEQVDYVNLHGTGTPLNDAMEAGVVSRLFPHQPWCSSSKGQIGHTLGAAGAMEAGICWLFLTLANDGQLPPHVFDGEYDDRLPPLKLAVPGSRQQSSSPRIMLSSSFAFGGNNAAVLLEGSFSND</sequence>
<dbReference type="Proteomes" id="UP000652567">
    <property type="component" value="Unassembled WGS sequence"/>
</dbReference>
<dbReference type="GO" id="GO:0005829">
    <property type="term" value="C:cytosol"/>
    <property type="evidence" value="ECO:0007669"/>
    <property type="project" value="TreeGrafter"/>
</dbReference>
<protein>
    <submittedName>
        <fullName evidence="6">Beta-ketoacyl-ACP synthase</fullName>
    </submittedName>
</protein>
<dbReference type="InterPro" id="IPR014030">
    <property type="entry name" value="Ketoacyl_synth_N"/>
</dbReference>
<proteinExistence type="inferred from homology"/>
<dbReference type="GO" id="GO:0006633">
    <property type="term" value="P:fatty acid biosynthetic process"/>
    <property type="evidence" value="ECO:0007669"/>
    <property type="project" value="InterPro"/>
</dbReference>
<evidence type="ECO:0000256" key="3">
    <source>
        <dbReference type="ARBA" id="ARBA00022679"/>
    </source>
</evidence>
<dbReference type="InterPro" id="IPR016039">
    <property type="entry name" value="Thiolase-like"/>
</dbReference>
<dbReference type="SUPFAM" id="SSF53901">
    <property type="entry name" value="Thiolase-like"/>
    <property type="match status" value="1"/>
</dbReference>
<comment type="caution">
    <text evidence="6">The sequence shown here is derived from an EMBL/GenBank/DDBJ whole genome shotgun (WGS) entry which is preliminary data.</text>
</comment>
<accession>A0A928V4B0</accession>
<gene>
    <name evidence="6" type="ORF">C4F51_01585</name>
</gene>
<dbReference type="InterPro" id="IPR018201">
    <property type="entry name" value="Ketoacyl_synth_AS"/>
</dbReference>
<dbReference type="GO" id="GO:0004315">
    <property type="term" value="F:3-oxoacyl-[acyl-carrier-protein] synthase activity"/>
    <property type="evidence" value="ECO:0007669"/>
    <property type="project" value="InterPro"/>
</dbReference>
<evidence type="ECO:0000256" key="4">
    <source>
        <dbReference type="RuleBase" id="RU003694"/>
    </source>
</evidence>
<organism evidence="6 7">
    <name type="scientific">Cellvibrio polysaccharolyticus</name>
    <dbReference type="NCBI Taxonomy" id="2082724"/>
    <lineage>
        <taxon>Bacteria</taxon>
        <taxon>Pseudomonadati</taxon>
        <taxon>Pseudomonadota</taxon>
        <taxon>Gammaproteobacteria</taxon>
        <taxon>Cellvibrionales</taxon>
        <taxon>Cellvibrionaceae</taxon>
        <taxon>Cellvibrio</taxon>
    </lineage>
</organism>
<dbReference type="PROSITE" id="PS52004">
    <property type="entry name" value="KS3_2"/>
    <property type="match status" value="1"/>
</dbReference>
<dbReference type="Gene3D" id="3.40.47.10">
    <property type="match status" value="2"/>
</dbReference>
<dbReference type="Pfam" id="PF00109">
    <property type="entry name" value="ketoacyl-synt"/>
    <property type="match status" value="1"/>
</dbReference>
<evidence type="ECO:0000256" key="2">
    <source>
        <dbReference type="ARBA" id="ARBA00008467"/>
    </source>
</evidence>
<dbReference type="NCBIfam" id="NF006618">
    <property type="entry name" value="PRK09185.1"/>
    <property type="match status" value="1"/>
</dbReference>
<keyword evidence="7" id="KW-1185">Reference proteome</keyword>
<reference evidence="6" key="1">
    <citation type="submission" date="2018-07" db="EMBL/GenBank/DDBJ databases">
        <title>Genome assembly of strain Ka43.</title>
        <authorList>
            <person name="Kukolya J."/>
            <person name="Nagy I."/>
            <person name="Horvath B."/>
            <person name="Toth A."/>
        </authorList>
    </citation>
    <scope>NUCLEOTIDE SEQUENCE</scope>
    <source>
        <strain evidence="6">KB43</strain>
    </source>
</reference>
<comment type="similarity">
    <text evidence="2 4">Belongs to the thiolase-like superfamily. Beta-ketoacyl-ACP synthases family.</text>
</comment>